<dbReference type="AlphaFoldDB" id="A0A4R3KQD9"/>
<dbReference type="Pfam" id="PF12972">
    <property type="entry name" value="NAGLU_C"/>
    <property type="match status" value="1"/>
</dbReference>
<evidence type="ECO:0000313" key="6">
    <source>
        <dbReference type="Proteomes" id="UP000295807"/>
    </source>
</evidence>
<feature type="domain" description="Alpha-N-acetylglucosaminidase N-terminal" evidence="3">
    <location>
        <begin position="1"/>
        <end position="76"/>
    </location>
</feature>
<organism evidence="5 6">
    <name type="scientific">Anseongella ginsenosidimutans</name>
    <dbReference type="NCBI Taxonomy" id="496056"/>
    <lineage>
        <taxon>Bacteria</taxon>
        <taxon>Pseudomonadati</taxon>
        <taxon>Bacteroidota</taxon>
        <taxon>Sphingobacteriia</taxon>
        <taxon>Sphingobacteriales</taxon>
        <taxon>Sphingobacteriaceae</taxon>
        <taxon>Anseongella</taxon>
    </lineage>
</organism>
<dbReference type="Pfam" id="PF05089">
    <property type="entry name" value="NAGLU"/>
    <property type="match status" value="1"/>
</dbReference>
<evidence type="ECO:0000313" key="5">
    <source>
        <dbReference type="EMBL" id="TCS86730.1"/>
    </source>
</evidence>
<evidence type="ECO:0000259" key="3">
    <source>
        <dbReference type="Pfam" id="PF12971"/>
    </source>
</evidence>
<evidence type="ECO:0000259" key="2">
    <source>
        <dbReference type="Pfam" id="PF05089"/>
    </source>
</evidence>
<evidence type="ECO:0000256" key="1">
    <source>
        <dbReference type="ARBA" id="ARBA00022801"/>
    </source>
</evidence>
<dbReference type="EMBL" id="SMAD01000006">
    <property type="protein sequence ID" value="TCS86730.1"/>
    <property type="molecule type" value="Genomic_DNA"/>
</dbReference>
<dbReference type="Gene3D" id="3.20.20.80">
    <property type="entry name" value="Glycosidases"/>
    <property type="match status" value="1"/>
</dbReference>
<dbReference type="GO" id="GO:0005975">
    <property type="term" value="P:carbohydrate metabolic process"/>
    <property type="evidence" value="ECO:0007669"/>
    <property type="project" value="UniProtKB-ARBA"/>
</dbReference>
<dbReference type="GO" id="GO:0016787">
    <property type="term" value="F:hydrolase activity"/>
    <property type="evidence" value="ECO:0007669"/>
    <property type="project" value="UniProtKB-KW"/>
</dbReference>
<proteinExistence type="predicted"/>
<feature type="domain" description="Alpha-N-acetylglucosaminidase tim-barrel" evidence="2">
    <location>
        <begin position="91"/>
        <end position="408"/>
    </location>
</feature>
<dbReference type="Pfam" id="PF12971">
    <property type="entry name" value="NAGLU_N"/>
    <property type="match status" value="1"/>
</dbReference>
<dbReference type="InterPro" id="IPR024240">
    <property type="entry name" value="NAGLU_N"/>
</dbReference>
<keyword evidence="1" id="KW-0378">Hydrolase</keyword>
<dbReference type="PANTHER" id="PTHR12872">
    <property type="entry name" value="ALPHA-N-ACETYLGLUCOSAMINIDASE"/>
    <property type="match status" value="1"/>
</dbReference>
<accession>A0A4R3KQD9</accession>
<protein>
    <submittedName>
        <fullName evidence="5">Alpha-N-acetylglucosaminidase</fullName>
    </submittedName>
</protein>
<reference evidence="5 6" key="1">
    <citation type="submission" date="2019-03" db="EMBL/GenBank/DDBJ databases">
        <title>Genomic Encyclopedia of Type Strains, Phase IV (KMG-IV): sequencing the most valuable type-strain genomes for metagenomic binning, comparative biology and taxonomic classification.</title>
        <authorList>
            <person name="Goeker M."/>
        </authorList>
    </citation>
    <scope>NUCLEOTIDE SEQUENCE [LARGE SCALE GENOMIC DNA]</scope>
    <source>
        <strain evidence="5 6">DSM 21100</strain>
    </source>
</reference>
<dbReference type="InterPro" id="IPR029018">
    <property type="entry name" value="Hex-like_dom2"/>
</dbReference>
<dbReference type="Proteomes" id="UP000295807">
    <property type="component" value="Unassembled WGS sequence"/>
</dbReference>
<dbReference type="InterPro" id="IPR024733">
    <property type="entry name" value="NAGLU_tim-barrel"/>
</dbReference>
<dbReference type="Gene3D" id="1.20.120.670">
    <property type="entry name" value="N-acetyl-b-d-glucoasminidase"/>
    <property type="match status" value="1"/>
</dbReference>
<sequence>MLRRIVPSAAARFRVGIIDAENGKDVFEIANEKEYILLRGNNAVSVASALNWYLKYYCHCQVSWNSDNLDLPAVLPPAEPGIRKVSPFRYRACFNYCTFSYSMPWWDWERWEREIDWMALHGVNLPLALTGLEAVWQGTLEKLGLSPEEISSFLAGPAFLSWQWLSNLEGWGGPLPQTWVNSHLELGRKILERERELGMTPIKQGFSGYVPLAVADHYPEARIYKRSWFNIGAGTAQLDPLDPLFETAGRIFLEEQDRLLGRDHFYAVDPFHEGVLPSKDPEYQERVGQGIFNVTRSLDRDAIIAMQTWSLHTGVLKGIPVDRSLMLGLTGSNWKKYEGFGGRPWVAGILHNYGGRVYMGGNLPHYAGNALSLLDNPGAGNLQGTGIFPEGIEHNPIVYELATEIAWHDHPPDLEQWVQEYARARYGSLPVEAAAAWNLLLKTVYGQKKVKIPSMESPVCARPALTMLRASMNGEMERDYPLPHLWEAWGLLLRCRELHGKETYQYDLVDTGRQCLADLALPLHKKITAAYEAADATALAGAGKQFIALLDDLDQLLGTRSEFLLGRWIADARSWGLNEEERALFEENARTLLTVWGPPHPGGLFFDYANRQWAGLVGGFYKIRWQKFIHFLLQQPAEPKYRYREKRSLKSFGRPGNDENAFYKSLSAWEHAWCRQTGSYPSSPTGNPEEISAALFEKWMPVASGLPGL</sequence>
<name>A0A4R3KQD9_9SPHI</name>
<feature type="domain" description="Alpha-N-acetylglucosaminidase C-terminal" evidence="4">
    <location>
        <begin position="417"/>
        <end position="698"/>
    </location>
</feature>
<evidence type="ECO:0000259" key="4">
    <source>
        <dbReference type="Pfam" id="PF12972"/>
    </source>
</evidence>
<dbReference type="InterPro" id="IPR007781">
    <property type="entry name" value="NAGLU"/>
</dbReference>
<dbReference type="PANTHER" id="PTHR12872:SF1">
    <property type="entry name" value="ALPHA-N-ACETYLGLUCOSAMINIDASE"/>
    <property type="match status" value="1"/>
</dbReference>
<gene>
    <name evidence="5" type="ORF">EDD80_10639</name>
</gene>
<comment type="caution">
    <text evidence="5">The sequence shown here is derived from an EMBL/GenBank/DDBJ whole genome shotgun (WGS) entry which is preliminary data.</text>
</comment>
<dbReference type="Gene3D" id="3.30.379.10">
    <property type="entry name" value="Chitobiase/beta-hexosaminidase domain 2-like"/>
    <property type="match status" value="1"/>
</dbReference>
<keyword evidence="6" id="KW-1185">Reference proteome</keyword>
<dbReference type="InterPro" id="IPR024732">
    <property type="entry name" value="NAGLU_C"/>
</dbReference>